<feature type="transmembrane region" description="Helical" evidence="6">
    <location>
        <begin position="162"/>
        <end position="184"/>
    </location>
</feature>
<reference evidence="9" key="1">
    <citation type="submission" date="2015-03" db="EMBL/GenBank/DDBJ databases">
        <authorList>
            <person name="Urmite Genomes"/>
        </authorList>
    </citation>
    <scope>NUCLEOTIDE SEQUENCE [LARGE SCALE GENOMIC DNA]</scope>
    <source>
        <strain evidence="9">Arc-Hr</strain>
    </source>
</reference>
<keyword evidence="4 6" id="KW-0472">Membrane</keyword>
<dbReference type="Pfam" id="PF00892">
    <property type="entry name" value="EamA"/>
    <property type="match status" value="2"/>
</dbReference>
<feature type="transmembrane region" description="Helical" evidence="6">
    <location>
        <begin position="253"/>
        <end position="274"/>
    </location>
</feature>
<feature type="domain" description="EamA" evidence="7">
    <location>
        <begin position="191"/>
        <end position="325"/>
    </location>
</feature>
<keyword evidence="2 6" id="KW-0812">Transmembrane</keyword>
<name>A0A0D6JM58_9EURY</name>
<keyword evidence="3 6" id="KW-1133">Transmembrane helix</keyword>
<dbReference type="EMBL" id="CSTE01000001">
    <property type="protein sequence ID" value="CQR48977.1"/>
    <property type="molecule type" value="Genomic_DNA"/>
</dbReference>
<protein>
    <submittedName>
        <fullName evidence="8">Putative inner membrane transporter YedA</fullName>
    </submittedName>
</protein>
<feature type="domain" description="EamA" evidence="7">
    <location>
        <begin position="46"/>
        <end position="179"/>
    </location>
</feature>
<feature type="transmembrane region" description="Helical" evidence="6">
    <location>
        <begin position="73"/>
        <end position="93"/>
    </location>
</feature>
<dbReference type="AlphaFoldDB" id="A0A0D6JM58"/>
<dbReference type="InterPro" id="IPR050638">
    <property type="entry name" value="AA-Vitamin_Transporters"/>
</dbReference>
<evidence type="ECO:0000256" key="6">
    <source>
        <dbReference type="SAM" id="Phobius"/>
    </source>
</evidence>
<comment type="subcellular location">
    <subcellularLocation>
        <location evidence="1">Membrane</location>
        <topology evidence="1">Multi-pass membrane protein</topology>
    </subcellularLocation>
</comment>
<evidence type="ECO:0000256" key="5">
    <source>
        <dbReference type="SAM" id="MobiDB-lite"/>
    </source>
</evidence>
<dbReference type="InterPro" id="IPR000620">
    <property type="entry name" value="EamA_dom"/>
</dbReference>
<gene>
    <name evidence="8" type="primary">yedA_2</name>
    <name evidence="8" type="ORF">BN996_00429</name>
</gene>
<feature type="transmembrane region" description="Helical" evidence="6">
    <location>
        <begin position="286"/>
        <end position="303"/>
    </location>
</feature>
<dbReference type="SUPFAM" id="SSF103481">
    <property type="entry name" value="Multidrug resistance efflux transporter EmrE"/>
    <property type="match status" value="2"/>
</dbReference>
<dbReference type="InterPro" id="IPR037185">
    <property type="entry name" value="EmrE-like"/>
</dbReference>
<organism evidence="8 9">
    <name type="scientific">Haloferax massiliensis</name>
    <dbReference type="NCBI Taxonomy" id="1476858"/>
    <lineage>
        <taxon>Archaea</taxon>
        <taxon>Methanobacteriati</taxon>
        <taxon>Methanobacteriota</taxon>
        <taxon>Stenosarchaea group</taxon>
        <taxon>Halobacteria</taxon>
        <taxon>Halobacteriales</taxon>
        <taxon>Haloferacaceae</taxon>
        <taxon>Haloferax</taxon>
    </lineage>
</organism>
<evidence type="ECO:0000256" key="1">
    <source>
        <dbReference type="ARBA" id="ARBA00004141"/>
    </source>
</evidence>
<evidence type="ECO:0000256" key="3">
    <source>
        <dbReference type="ARBA" id="ARBA00022989"/>
    </source>
</evidence>
<sequence length="345" mass="34558">MCCDTDDASTPSTHRASTALHLPRPPGESNAGHSAGGGGVSRHRTLVLFVAAAALFGTSFVGIKAAIGSVPPVLFAAFRVDVAAVVLLTLVAVRGGYWLPRTRADALGILASAAFVLGANNVFLFLGQQHATTGAAAVMYSIMPVASPVFAVLLLDDARISAVDAAGILLGLVGVVVIVGPQSVLGGGSVGQALIVCSALSVAFGTVLLKRVGPSIGTLPQTAWAMAAAAVGIHAASLGLGESVAQVAWSPELVAAILYVGMPATAAAYPVYFALLAEAGPVRGNLVAYAMPVVATVTGWAFLGESVSPATVLGFGVILSGFVLVQRDSVARVVGLRGSVPAEAE</sequence>
<proteinExistence type="predicted"/>
<evidence type="ECO:0000313" key="9">
    <source>
        <dbReference type="Proteomes" id="UP000198902"/>
    </source>
</evidence>
<feature type="transmembrane region" description="Helical" evidence="6">
    <location>
        <begin position="105"/>
        <end position="127"/>
    </location>
</feature>
<feature type="region of interest" description="Disordered" evidence="5">
    <location>
        <begin position="1"/>
        <end position="38"/>
    </location>
</feature>
<accession>A0A0D6JM58</accession>
<feature type="transmembrane region" description="Helical" evidence="6">
    <location>
        <begin position="309"/>
        <end position="325"/>
    </location>
</feature>
<dbReference type="PANTHER" id="PTHR32322:SF2">
    <property type="entry name" value="EAMA DOMAIN-CONTAINING PROTEIN"/>
    <property type="match status" value="1"/>
</dbReference>
<feature type="transmembrane region" description="Helical" evidence="6">
    <location>
        <begin position="190"/>
        <end position="209"/>
    </location>
</feature>
<feature type="transmembrane region" description="Helical" evidence="6">
    <location>
        <begin position="46"/>
        <end position="67"/>
    </location>
</feature>
<evidence type="ECO:0000256" key="2">
    <source>
        <dbReference type="ARBA" id="ARBA00022692"/>
    </source>
</evidence>
<feature type="transmembrane region" description="Helical" evidence="6">
    <location>
        <begin position="221"/>
        <end position="241"/>
    </location>
</feature>
<dbReference type="GO" id="GO:0016020">
    <property type="term" value="C:membrane"/>
    <property type="evidence" value="ECO:0007669"/>
    <property type="project" value="UniProtKB-SubCell"/>
</dbReference>
<feature type="transmembrane region" description="Helical" evidence="6">
    <location>
        <begin position="133"/>
        <end position="155"/>
    </location>
</feature>
<evidence type="ECO:0000259" key="7">
    <source>
        <dbReference type="Pfam" id="PF00892"/>
    </source>
</evidence>
<evidence type="ECO:0000256" key="4">
    <source>
        <dbReference type="ARBA" id="ARBA00023136"/>
    </source>
</evidence>
<evidence type="ECO:0000313" key="8">
    <source>
        <dbReference type="EMBL" id="CQR48977.1"/>
    </source>
</evidence>
<keyword evidence="9" id="KW-1185">Reference proteome</keyword>
<dbReference type="Proteomes" id="UP000198902">
    <property type="component" value="Unassembled WGS sequence"/>
</dbReference>
<dbReference type="PANTHER" id="PTHR32322">
    <property type="entry name" value="INNER MEMBRANE TRANSPORTER"/>
    <property type="match status" value="1"/>
</dbReference>